<dbReference type="PROSITE" id="PS01124">
    <property type="entry name" value="HTH_ARAC_FAMILY_2"/>
    <property type="match status" value="1"/>
</dbReference>
<feature type="transmembrane region" description="Helical" evidence="5">
    <location>
        <begin position="39"/>
        <end position="59"/>
    </location>
</feature>
<dbReference type="SMART" id="SM00342">
    <property type="entry name" value="HTH_ARAC"/>
    <property type="match status" value="1"/>
</dbReference>
<evidence type="ECO:0000259" key="6">
    <source>
        <dbReference type="PROSITE" id="PS01124"/>
    </source>
</evidence>
<evidence type="ECO:0000256" key="4">
    <source>
        <dbReference type="SAM" id="MobiDB-lite"/>
    </source>
</evidence>
<feature type="domain" description="HTH araC/xylS-type" evidence="6">
    <location>
        <begin position="297"/>
        <end position="405"/>
    </location>
</feature>
<dbReference type="Pfam" id="PF12833">
    <property type="entry name" value="HTH_18"/>
    <property type="match status" value="1"/>
</dbReference>
<dbReference type="InterPro" id="IPR009057">
    <property type="entry name" value="Homeodomain-like_sf"/>
</dbReference>
<keyword evidence="3" id="KW-0804">Transcription</keyword>
<evidence type="ECO:0000313" key="7">
    <source>
        <dbReference type="EMBL" id="MBC6992724.1"/>
    </source>
</evidence>
<protein>
    <submittedName>
        <fullName evidence="7">Helix-turn-helix transcriptional regulator</fullName>
    </submittedName>
</protein>
<keyword evidence="5" id="KW-0472">Membrane</keyword>
<reference evidence="7" key="1">
    <citation type="submission" date="2020-08" db="EMBL/GenBank/DDBJ databases">
        <title>Lewinella bacteria from marine environments.</title>
        <authorList>
            <person name="Zhong Y."/>
        </authorList>
    </citation>
    <scope>NUCLEOTIDE SEQUENCE</scope>
    <source>
        <strain evidence="7">KCTC 42187</strain>
    </source>
</reference>
<dbReference type="GO" id="GO:0003700">
    <property type="term" value="F:DNA-binding transcription factor activity"/>
    <property type="evidence" value="ECO:0007669"/>
    <property type="project" value="InterPro"/>
</dbReference>
<dbReference type="SUPFAM" id="SSF46689">
    <property type="entry name" value="Homeodomain-like"/>
    <property type="match status" value="1"/>
</dbReference>
<sequence length="424" mass="48819">MFDFNFYSSLLLIGFVQGLVYACLLLLRGLRQDRISDFFAASILLVGALYVAPWMLGFAGWYDAHDWRTTLMFYGSWNNLSLLGPLVWLYFRSATNTDFTWRRRYWWHFLPFALFSLLPLGILLYDWLYWWLWLGEDFTFFYGTRGPAAEWDNENGSKLYSTFAYLSIRIMTIIYLGLVVMDYRRYRRYVREQFSNSGHLQLSGLSYLLLLLLGSISITFVLEAITVLTDSPSYVDEWKRFFSMSILVFLAAIQFYDIDPRLTRVLRFAPDDPEEEARSATATPETERGGNDAAELQRIAARLERRLEVHADYLDPEVKLAALAERIGTNSSVLSRVINTTYAMNFNDYINARRCSAFIAKLAAGEHQQHTLLSLALDCGFNSKSTFNRAFRKQYGYSPREAIAKIDATPLPHEGFGQAIGGKS</sequence>
<evidence type="ECO:0000313" key="8">
    <source>
        <dbReference type="Proteomes" id="UP000650081"/>
    </source>
</evidence>
<dbReference type="Gene3D" id="1.10.10.60">
    <property type="entry name" value="Homeodomain-like"/>
    <property type="match status" value="2"/>
</dbReference>
<accession>A0A923T6P8</accession>
<gene>
    <name evidence="7" type="ORF">H9S92_00985</name>
</gene>
<evidence type="ECO:0000256" key="1">
    <source>
        <dbReference type="ARBA" id="ARBA00023015"/>
    </source>
</evidence>
<keyword evidence="2" id="KW-0238">DNA-binding</keyword>
<keyword evidence="5" id="KW-0812">Transmembrane</keyword>
<dbReference type="PANTHER" id="PTHR43280">
    <property type="entry name" value="ARAC-FAMILY TRANSCRIPTIONAL REGULATOR"/>
    <property type="match status" value="1"/>
</dbReference>
<dbReference type="EMBL" id="JACSIT010000037">
    <property type="protein sequence ID" value="MBC6992724.1"/>
    <property type="molecule type" value="Genomic_DNA"/>
</dbReference>
<keyword evidence="1" id="KW-0805">Transcription regulation</keyword>
<evidence type="ECO:0000256" key="3">
    <source>
        <dbReference type="ARBA" id="ARBA00023163"/>
    </source>
</evidence>
<dbReference type="InterPro" id="IPR018060">
    <property type="entry name" value="HTH_AraC"/>
</dbReference>
<comment type="caution">
    <text evidence="7">The sequence shown here is derived from an EMBL/GenBank/DDBJ whole genome shotgun (WGS) entry which is preliminary data.</text>
</comment>
<feature type="transmembrane region" description="Helical" evidence="5">
    <location>
        <begin position="112"/>
        <end position="132"/>
    </location>
</feature>
<dbReference type="Proteomes" id="UP000650081">
    <property type="component" value="Unassembled WGS sequence"/>
</dbReference>
<evidence type="ECO:0000256" key="2">
    <source>
        <dbReference type="ARBA" id="ARBA00023125"/>
    </source>
</evidence>
<keyword evidence="5" id="KW-1133">Transmembrane helix</keyword>
<proteinExistence type="predicted"/>
<keyword evidence="8" id="KW-1185">Reference proteome</keyword>
<dbReference type="PANTHER" id="PTHR43280:SF2">
    <property type="entry name" value="HTH-TYPE TRANSCRIPTIONAL REGULATOR EXSA"/>
    <property type="match status" value="1"/>
</dbReference>
<organism evidence="7 8">
    <name type="scientific">Neolewinella lacunae</name>
    <dbReference type="NCBI Taxonomy" id="1517758"/>
    <lineage>
        <taxon>Bacteria</taxon>
        <taxon>Pseudomonadati</taxon>
        <taxon>Bacteroidota</taxon>
        <taxon>Saprospiria</taxon>
        <taxon>Saprospirales</taxon>
        <taxon>Lewinellaceae</taxon>
        <taxon>Neolewinella</taxon>
    </lineage>
</organism>
<dbReference type="GO" id="GO:0043565">
    <property type="term" value="F:sequence-specific DNA binding"/>
    <property type="evidence" value="ECO:0007669"/>
    <property type="project" value="InterPro"/>
</dbReference>
<feature type="region of interest" description="Disordered" evidence="4">
    <location>
        <begin position="273"/>
        <end position="292"/>
    </location>
</feature>
<feature type="transmembrane region" description="Helical" evidence="5">
    <location>
        <begin position="241"/>
        <end position="258"/>
    </location>
</feature>
<feature type="transmembrane region" description="Helical" evidence="5">
    <location>
        <begin position="163"/>
        <end position="183"/>
    </location>
</feature>
<dbReference type="AlphaFoldDB" id="A0A923T6P8"/>
<dbReference type="RefSeq" id="WP_187464863.1">
    <property type="nucleotide sequence ID" value="NZ_JACSIT010000037.1"/>
</dbReference>
<feature type="transmembrane region" description="Helical" evidence="5">
    <location>
        <begin position="6"/>
        <end position="27"/>
    </location>
</feature>
<feature type="transmembrane region" description="Helical" evidence="5">
    <location>
        <begin position="204"/>
        <end position="229"/>
    </location>
</feature>
<name>A0A923T6P8_9BACT</name>
<evidence type="ECO:0000256" key="5">
    <source>
        <dbReference type="SAM" id="Phobius"/>
    </source>
</evidence>
<feature type="transmembrane region" description="Helical" evidence="5">
    <location>
        <begin position="71"/>
        <end position="91"/>
    </location>
</feature>